<reference evidence="3" key="1">
    <citation type="submission" date="2016-04" db="EMBL/GenBank/DDBJ databases">
        <authorList>
            <person name="Antunes L.P."/>
            <person name="Martins L.F."/>
            <person name="Pereira R.V."/>
            <person name="Thomas A.M."/>
            <person name="Barbosa D."/>
            <person name="Nascimento L."/>
            <person name="Silva G.M."/>
            <person name="Condomitti G.W."/>
            <person name="Digiampietri L.A."/>
            <person name="Lombardi K.C."/>
            <person name="Ramos P.L."/>
            <person name="Quaggio R.B."/>
            <person name="Oliveira J.C."/>
            <person name="Pascon R.C."/>
            <person name="Cruz J.B."/>
            <person name="Silva A.M."/>
            <person name="Setubal J.C."/>
        </authorList>
    </citation>
    <scope>NUCLEOTIDE SEQUENCE [LARGE SCALE GENOMIC DNA]</scope>
</reference>
<organism evidence="2 3">
    <name type="scientific">Symbiobacterium thermophilum</name>
    <dbReference type="NCBI Taxonomy" id="2734"/>
    <lineage>
        <taxon>Bacteria</taxon>
        <taxon>Bacillati</taxon>
        <taxon>Bacillota</taxon>
        <taxon>Clostridia</taxon>
        <taxon>Eubacteriales</taxon>
        <taxon>Symbiobacteriaceae</taxon>
        <taxon>Symbiobacterium</taxon>
    </lineage>
</organism>
<feature type="region of interest" description="Disordered" evidence="1">
    <location>
        <begin position="52"/>
        <end position="84"/>
    </location>
</feature>
<comment type="caution">
    <text evidence="2">The sequence shown here is derived from an EMBL/GenBank/DDBJ whole genome shotgun (WGS) entry which is preliminary data.</text>
</comment>
<dbReference type="AlphaFoldDB" id="A0A1Y2T8A6"/>
<name>A0A1Y2T8A6_SYMTR</name>
<proteinExistence type="predicted"/>
<evidence type="ECO:0000313" key="3">
    <source>
        <dbReference type="Proteomes" id="UP000194267"/>
    </source>
</evidence>
<sequence>MPPGQKPRAAPVPITPCSASFMVPSPPWARIRSYPSPALACAISVAWPGRAVGQMATSQPAARRGAASRASGSSRSRGRPEAGL</sequence>
<gene>
    <name evidence="2" type="ORF">A6D92_06205</name>
</gene>
<protein>
    <submittedName>
        <fullName evidence="2">Uncharacterized protein</fullName>
    </submittedName>
</protein>
<dbReference type="Proteomes" id="UP000194267">
    <property type="component" value="Unassembled WGS sequence"/>
</dbReference>
<dbReference type="EMBL" id="LWLV01000422">
    <property type="protein sequence ID" value="OTA41493.1"/>
    <property type="molecule type" value="Genomic_DNA"/>
</dbReference>
<accession>A0A1Y2T8A6</accession>
<evidence type="ECO:0000313" key="2">
    <source>
        <dbReference type="EMBL" id="OTA41493.1"/>
    </source>
</evidence>
<evidence type="ECO:0000256" key="1">
    <source>
        <dbReference type="SAM" id="MobiDB-lite"/>
    </source>
</evidence>
<feature type="compositionally biased region" description="Low complexity" evidence="1">
    <location>
        <begin position="61"/>
        <end position="75"/>
    </location>
</feature>